<dbReference type="EMBL" id="AMEM01000011">
    <property type="protein sequence ID" value="EKX91518.1"/>
    <property type="molecule type" value="Genomic_DNA"/>
</dbReference>
<evidence type="ECO:0000313" key="1">
    <source>
        <dbReference type="EMBL" id="EKX91518.1"/>
    </source>
</evidence>
<gene>
    <name evidence="1" type="ORF">HMPREF9997_00588</name>
</gene>
<organism evidence="1 2">
    <name type="scientific">Corynebacterium durum F0235</name>
    <dbReference type="NCBI Taxonomy" id="1035195"/>
    <lineage>
        <taxon>Bacteria</taxon>
        <taxon>Bacillati</taxon>
        <taxon>Actinomycetota</taxon>
        <taxon>Actinomycetes</taxon>
        <taxon>Mycobacteriales</taxon>
        <taxon>Corynebacteriaceae</taxon>
        <taxon>Corynebacterium</taxon>
    </lineage>
</organism>
<proteinExistence type="predicted"/>
<accession>L1MJQ2</accession>
<comment type="caution">
    <text evidence="1">The sequence shown here is derived from an EMBL/GenBank/DDBJ whole genome shotgun (WGS) entry which is preliminary data.</text>
</comment>
<protein>
    <submittedName>
        <fullName evidence="1">Uncharacterized protein</fullName>
    </submittedName>
</protein>
<reference evidence="1 2" key="1">
    <citation type="submission" date="2012-05" db="EMBL/GenBank/DDBJ databases">
        <authorList>
            <person name="Weinstock G."/>
            <person name="Sodergren E."/>
            <person name="Lobos E.A."/>
            <person name="Fulton L."/>
            <person name="Fulton R."/>
            <person name="Courtney L."/>
            <person name="Fronick C."/>
            <person name="O'Laughlin M."/>
            <person name="Godfrey J."/>
            <person name="Wilson R.M."/>
            <person name="Miner T."/>
            <person name="Farmer C."/>
            <person name="Delehaunty K."/>
            <person name="Cordes M."/>
            <person name="Minx P."/>
            <person name="Tomlinson C."/>
            <person name="Chen J."/>
            <person name="Wollam A."/>
            <person name="Pepin K.H."/>
            <person name="Bhonagiri V."/>
            <person name="Zhang X."/>
            <person name="Suruliraj S."/>
            <person name="Warren W."/>
            <person name="Mitreva M."/>
            <person name="Mardis E.R."/>
            <person name="Wilson R.K."/>
        </authorList>
    </citation>
    <scope>NUCLEOTIDE SEQUENCE [LARGE SCALE GENOMIC DNA]</scope>
    <source>
        <strain evidence="1 2">F0235</strain>
    </source>
</reference>
<keyword evidence="2" id="KW-1185">Reference proteome</keyword>
<evidence type="ECO:0000313" key="2">
    <source>
        <dbReference type="Proteomes" id="UP000010445"/>
    </source>
</evidence>
<name>L1MJQ2_9CORY</name>
<dbReference type="AlphaFoldDB" id="L1MJQ2"/>
<dbReference type="Proteomes" id="UP000010445">
    <property type="component" value="Unassembled WGS sequence"/>
</dbReference>
<sequence>MLKTAYRDFCDYCDKSGKSTLHIAPEASSSTRDILLKAHVNPTK</sequence>
<dbReference type="HOGENOM" id="CLU_3214984_0_0_11"/>